<keyword evidence="8" id="KW-1185">Reference proteome</keyword>
<dbReference type="NCBIfam" id="TIGR00221">
    <property type="entry name" value="nagA"/>
    <property type="match status" value="1"/>
</dbReference>
<dbReference type="Pfam" id="PF01979">
    <property type="entry name" value="Amidohydro_1"/>
    <property type="match status" value="1"/>
</dbReference>
<dbReference type="GO" id="GO:0008448">
    <property type="term" value="F:N-acetylglucosamine-6-phosphate deacetylase activity"/>
    <property type="evidence" value="ECO:0007669"/>
    <property type="project" value="UniProtKB-EC"/>
</dbReference>
<dbReference type="InterPro" id="IPR006680">
    <property type="entry name" value="Amidohydro-rel"/>
</dbReference>
<evidence type="ECO:0000256" key="4">
    <source>
        <dbReference type="ARBA" id="ARBA00023277"/>
    </source>
</evidence>
<accession>A0ABV5W9X3</accession>
<evidence type="ECO:0000313" key="7">
    <source>
        <dbReference type="EMBL" id="MFB9757392.1"/>
    </source>
</evidence>
<dbReference type="Proteomes" id="UP001589609">
    <property type="component" value="Unassembled WGS sequence"/>
</dbReference>
<evidence type="ECO:0000313" key="8">
    <source>
        <dbReference type="Proteomes" id="UP001589609"/>
    </source>
</evidence>
<dbReference type="PANTHER" id="PTHR11113">
    <property type="entry name" value="N-ACETYLGLUCOSAMINE-6-PHOSPHATE DEACETYLASE"/>
    <property type="match status" value="1"/>
</dbReference>
<dbReference type="InterPro" id="IPR011059">
    <property type="entry name" value="Metal-dep_hydrolase_composite"/>
</dbReference>
<keyword evidence="4 5" id="KW-0119">Carbohydrate metabolism</keyword>
<sequence>MPNNEPFIISNVTVYAENHTYQNGYVKVSNGRIVEVGPINELIEEDTIGKIILSPGFSLLPGMIDVHIHGAAGADTMDATEEALATMAVALPQEGTTSFLATTMTQTKNAIEKALTNAAQFIEEKQEAGKAEIVGIHLEGPFISPKRAGAQPPDYIIEPDLALFKRWQELAKGHIKLVTLAPEEKNGLALTSYLKQTGVTASIGHSDATYQEVDEAIQAGASHVTHLFNGMRGLHHREPGVLGAALLRHELFTEIIADGIHARPEMIQLAYQQKTSKRMILITDSLRAKCLKNGTYDLGGQAVRVDDTKATLADGTLAGSILKMKDAVKNVISYTHCGLENIIEMTAVNPAKQLNIFDRKGSIAVGKDADLVIVDEHLEVVMTFCRGKLAYQKEEK</sequence>
<keyword evidence="3 5" id="KW-0378">Hydrolase</keyword>
<name>A0ABV5W9X3_9BACI</name>
<dbReference type="InterPro" id="IPR032466">
    <property type="entry name" value="Metal_Hydrolase"/>
</dbReference>
<dbReference type="Gene3D" id="3.20.20.140">
    <property type="entry name" value="Metal-dependent hydrolases"/>
    <property type="match status" value="1"/>
</dbReference>
<comment type="similarity">
    <text evidence="1 5">Belongs to the metallo-dependent hydrolases superfamily. NagA family.</text>
</comment>
<dbReference type="EC" id="3.5.1.25" evidence="7"/>
<dbReference type="InterPro" id="IPR003764">
    <property type="entry name" value="GlcNAc_6-P_deAcase"/>
</dbReference>
<dbReference type="Gene3D" id="2.30.40.10">
    <property type="entry name" value="Urease, subunit C, domain 1"/>
    <property type="match status" value="1"/>
</dbReference>
<proteinExistence type="inferred from homology"/>
<evidence type="ECO:0000256" key="3">
    <source>
        <dbReference type="ARBA" id="ARBA00022801"/>
    </source>
</evidence>
<evidence type="ECO:0000259" key="6">
    <source>
        <dbReference type="Pfam" id="PF01979"/>
    </source>
</evidence>
<organism evidence="7 8">
    <name type="scientific">Ectobacillus funiculus</name>
    <dbReference type="NCBI Taxonomy" id="137993"/>
    <lineage>
        <taxon>Bacteria</taxon>
        <taxon>Bacillati</taxon>
        <taxon>Bacillota</taxon>
        <taxon>Bacilli</taxon>
        <taxon>Bacillales</taxon>
        <taxon>Bacillaceae</taxon>
        <taxon>Ectobacillus</taxon>
    </lineage>
</organism>
<reference evidence="7 8" key="1">
    <citation type="submission" date="2024-09" db="EMBL/GenBank/DDBJ databases">
        <authorList>
            <person name="Sun Q."/>
            <person name="Mori K."/>
        </authorList>
    </citation>
    <scope>NUCLEOTIDE SEQUENCE [LARGE SCALE GENOMIC DNA]</scope>
    <source>
        <strain evidence="7 8">JCM 11201</strain>
    </source>
</reference>
<dbReference type="EMBL" id="JBHMAF010000010">
    <property type="protein sequence ID" value="MFB9757392.1"/>
    <property type="molecule type" value="Genomic_DNA"/>
</dbReference>
<gene>
    <name evidence="7" type="primary">nagA</name>
    <name evidence="7" type="ORF">ACFFMS_02375</name>
</gene>
<feature type="domain" description="Amidohydrolase-related" evidence="6">
    <location>
        <begin position="59"/>
        <end position="389"/>
    </location>
</feature>
<dbReference type="SUPFAM" id="SSF51556">
    <property type="entry name" value="Metallo-dependent hydrolases"/>
    <property type="match status" value="1"/>
</dbReference>
<evidence type="ECO:0000256" key="1">
    <source>
        <dbReference type="ARBA" id="ARBA00010716"/>
    </source>
</evidence>
<evidence type="ECO:0000256" key="5">
    <source>
        <dbReference type="PIRNR" id="PIRNR038994"/>
    </source>
</evidence>
<evidence type="ECO:0000256" key="2">
    <source>
        <dbReference type="ARBA" id="ARBA00022723"/>
    </source>
</evidence>
<keyword evidence="2" id="KW-0479">Metal-binding</keyword>
<dbReference type="SUPFAM" id="SSF51338">
    <property type="entry name" value="Composite domain of metallo-dependent hydrolases"/>
    <property type="match status" value="1"/>
</dbReference>
<protein>
    <submittedName>
        <fullName evidence="7">N-acetylglucosamine-6-phosphate deacetylase</fullName>
        <ecNumber evidence="7">3.5.1.25</ecNumber>
    </submittedName>
</protein>
<comment type="caution">
    <text evidence="7">The sequence shown here is derived from an EMBL/GenBank/DDBJ whole genome shotgun (WGS) entry which is preliminary data.</text>
</comment>
<dbReference type="CDD" id="cd00854">
    <property type="entry name" value="NagA"/>
    <property type="match status" value="1"/>
</dbReference>
<dbReference type="PIRSF" id="PIRSF038994">
    <property type="entry name" value="NagA"/>
    <property type="match status" value="1"/>
</dbReference>
<dbReference type="RefSeq" id="WP_379947710.1">
    <property type="nucleotide sequence ID" value="NZ_JBHMAF010000010.1"/>
</dbReference>
<dbReference type="PANTHER" id="PTHR11113:SF14">
    <property type="entry name" value="N-ACETYLGLUCOSAMINE-6-PHOSPHATE DEACETYLASE"/>
    <property type="match status" value="1"/>
</dbReference>